<dbReference type="EMBL" id="JBIASD010000025">
    <property type="protein sequence ID" value="MFF3669877.1"/>
    <property type="molecule type" value="Genomic_DNA"/>
</dbReference>
<evidence type="ECO:0000256" key="1">
    <source>
        <dbReference type="SAM" id="Phobius"/>
    </source>
</evidence>
<sequence length="340" mass="37523">MIALSAIFELAAACALMVHASSDVSPVEALTWDLGSAELRISDEGCGGPIEQDFSGERVRQVRSCTRTRFLSAEEITRELPAGSRVISLANGHWRQYAAAEVDLNDPALQSMYKLIEGRFPRSTSEYVVTRRAASDFVTMLRELDSVTDRFKNYRRVGTISDIRRDGRFDIVAFPGADVVNSFDIKEEGRREWLVETPTSFGWNQVKRLNTQGMVVKSRTVIRNPPADSTILPYEGGGRAFVIWALVGCGIAQLAAIFPATRRMLARNGEWRRRSRVLSVILLWLVSTAIGLPLAVGIARLTYPFFAGSDTPGPLDVPMEQIAITLGSGMVAMLIAALRR</sequence>
<comment type="caution">
    <text evidence="3">The sequence shown here is derived from an EMBL/GenBank/DDBJ whole genome shotgun (WGS) entry which is preliminary data.</text>
</comment>
<keyword evidence="1" id="KW-0472">Membrane</keyword>
<accession>A0ABW6SXY5</accession>
<feature type="transmembrane region" description="Helical" evidence="1">
    <location>
        <begin position="321"/>
        <end position="338"/>
    </location>
</feature>
<name>A0ABW6SXY5_9ACTN</name>
<evidence type="ECO:0000313" key="4">
    <source>
        <dbReference type="Proteomes" id="UP001602013"/>
    </source>
</evidence>
<keyword evidence="4" id="KW-1185">Reference proteome</keyword>
<keyword evidence="2" id="KW-0732">Signal</keyword>
<feature type="transmembrane region" description="Helical" evidence="1">
    <location>
        <begin position="281"/>
        <end position="301"/>
    </location>
</feature>
<dbReference type="RefSeq" id="WP_387416152.1">
    <property type="nucleotide sequence ID" value="NZ_JBIASD010000025.1"/>
</dbReference>
<feature type="transmembrane region" description="Helical" evidence="1">
    <location>
        <begin position="241"/>
        <end position="260"/>
    </location>
</feature>
<feature type="signal peptide" evidence="2">
    <location>
        <begin position="1"/>
        <end position="20"/>
    </location>
</feature>
<feature type="chain" id="PRO_5045340841" evidence="2">
    <location>
        <begin position="21"/>
        <end position="340"/>
    </location>
</feature>
<organism evidence="3 4">
    <name type="scientific">Microtetraspora malaysiensis</name>
    <dbReference type="NCBI Taxonomy" id="161358"/>
    <lineage>
        <taxon>Bacteria</taxon>
        <taxon>Bacillati</taxon>
        <taxon>Actinomycetota</taxon>
        <taxon>Actinomycetes</taxon>
        <taxon>Streptosporangiales</taxon>
        <taxon>Streptosporangiaceae</taxon>
        <taxon>Microtetraspora</taxon>
    </lineage>
</organism>
<evidence type="ECO:0000256" key="2">
    <source>
        <dbReference type="SAM" id="SignalP"/>
    </source>
</evidence>
<keyword evidence="1" id="KW-0812">Transmembrane</keyword>
<dbReference type="Proteomes" id="UP001602013">
    <property type="component" value="Unassembled WGS sequence"/>
</dbReference>
<keyword evidence="1" id="KW-1133">Transmembrane helix</keyword>
<proteinExistence type="predicted"/>
<protein>
    <submittedName>
        <fullName evidence="3">Uncharacterized protein</fullName>
    </submittedName>
</protein>
<reference evidence="3 4" key="1">
    <citation type="submission" date="2024-10" db="EMBL/GenBank/DDBJ databases">
        <title>The Natural Products Discovery Center: Release of the First 8490 Sequenced Strains for Exploring Actinobacteria Biosynthetic Diversity.</title>
        <authorList>
            <person name="Kalkreuter E."/>
            <person name="Kautsar S.A."/>
            <person name="Yang D."/>
            <person name="Bader C.D."/>
            <person name="Teijaro C.N."/>
            <person name="Fluegel L."/>
            <person name="Davis C.M."/>
            <person name="Simpson J.R."/>
            <person name="Lauterbach L."/>
            <person name="Steele A.D."/>
            <person name="Gui C."/>
            <person name="Meng S."/>
            <person name="Li G."/>
            <person name="Viehrig K."/>
            <person name="Ye F."/>
            <person name="Su P."/>
            <person name="Kiefer A.F."/>
            <person name="Nichols A."/>
            <person name="Cepeda A.J."/>
            <person name="Yan W."/>
            <person name="Fan B."/>
            <person name="Jiang Y."/>
            <person name="Adhikari A."/>
            <person name="Zheng C.-J."/>
            <person name="Schuster L."/>
            <person name="Cowan T.M."/>
            <person name="Smanski M.J."/>
            <person name="Chevrette M.G."/>
            <person name="De Carvalho L.P.S."/>
            <person name="Shen B."/>
        </authorList>
    </citation>
    <scope>NUCLEOTIDE SEQUENCE [LARGE SCALE GENOMIC DNA]</scope>
    <source>
        <strain evidence="3 4">NPDC002173</strain>
    </source>
</reference>
<gene>
    <name evidence="3" type="ORF">ACFYXI_30245</name>
</gene>
<evidence type="ECO:0000313" key="3">
    <source>
        <dbReference type="EMBL" id="MFF3669877.1"/>
    </source>
</evidence>